<evidence type="ECO:0000313" key="2">
    <source>
        <dbReference type="EMBL" id="AFN82913.1"/>
    </source>
</evidence>
<dbReference type="RefSeq" id="XP_009264410.1">
    <property type="nucleotide sequence ID" value="XM_009266135.1"/>
</dbReference>
<dbReference type="InterPro" id="IPR001194">
    <property type="entry name" value="cDENN_dom"/>
</dbReference>
<proteinExistence type="predicted"/>
<protein>
    <submittedName>
        <fullName evidence="2">Cyclin B-like guanine nucleotide binding protein</fullName>
    </submittedName>
</protein>
<feature type="domain" description="cDENN" evidence="1">
    <location>
        <begin position="159"/>
        <end position="329"/>
    </location>
</feature>
<dbReference type="InterPro" id="IPR043153">
    <property type="entry name" value="DENN_C"/>
</dbReference>
<dbReference type="SMART" id="SM00799">
    <property type="entry name" value="DENN"/>
    <property type="match status" value="1"/>
</dbReference>
<name>I6ZI63_ENCRO</name>
<dbReference type="AlphaFoldDB" id="I6ZI63"/>
<dbReference type="HOGENOM" id="CLU_401715_0_0_1"/>
<evidence type="ECO:0000259" key="1">
    <source>
        <dbReference type="SMART" id="SM00799"/>
    </source>
</evidence>
<dbReference type="Gene3D" id="3.40.50.11500">
    <property type="match status" value="1"/>
</dbReference>
<sequence>MNLITGYFKHTRKIKEIGSNAISEVYISTILEHCNPDEYLITDGRGRIPMFKCIRNDSKVWFKGYLKYKLGDKNRRFRLAEGTIGKAAILMGGKYFYVLMEESDAPTKYLIFSEGALKEKEVDFSISPENIQEEFGKCKSEAHSQVVLCFLKSIKPQYHAQFLYFYVSNVEAIYGQVLASWADGAMIFHTLTSPLFLNFNELFSNQAYLRLVYGIPYFPHTNFTISHQWQKIYESNSYEFTWCYPPKFLLEVISLVLLEERIVFYSSTDSSLRVLQIMELMKPFRWPHIICLPLLSGMEEILESPLPFITCLSKRLKIEGVTLVDLDSLKICSSKKHALLPNKKIKNETAKNGLREIRNCIELIATEILLWREHMIKRWGCKIITKIPNNPLEFIGRTHRFYNDFFRTRMFLAFITEERDYLCRYLVEIGSGCSVILLPYAWLNKHMYTKVLRLWIELFDGDLEPVIENLIRNDLLSDVAEIVFRRLSYKEDHGKIDAILPYISSPTHEMYMNINVVSKMPKVIFKDLYFYSVYHLKACDCKALDLKELHCVEDSEWRKKQGLMDIVRKEVKEMLEKMNQELFDPQKEKCGCRASKSAILVTGPEYRFLCFLLIPENISLALKFYGSEDLLEKNPQVYWSIVTYFLYFNLPLGSNPGFDGEVDVIIDEPVLDFRVDGRPRFYIDF</sequence>
<dbReference type="Proteomes" id="UP000010094">
    <property type="component" value="Chromosome IV"/>
</dbReference>
<dbReference type="GeneID" id="20521212"/>
<organism evidence="2 3">
    <name type="scientific">Encephalitozoon romaleae (strain SJ-2008)</name>
    <name type="common">Microsporidian parasite</name>
    <dbReference type="NCBI Taxonomy" id="1178016"/>
    <lineage>
        <taxon>Eukaryota</taxon>
        <taxon>Fungi</taxon>
        <taxon>Fungi incertae sedis</taxon>
        <taxon>Microsporidia</taxon>
        <taxon>Unikaryonidae</taxon>
        <taxon>Encephalitozoon</taxon>
    </lineage>
</organism>
<dbReference type="Pfam" id="PF02141">
    <property type="entry name" value="DENN"/>
    <property type="match status" value="1"/>
</dbReference>
<accession>I6ZI63</accession>
<evidence type="ECO:0000313" key="3">
    <source>
        <dbReference type="Proteomes" id="UP000010094"/>
    </source>
</evidence>
<dbReference type="EMBL" id="CP003521">
    <property type="protein sequence ID" value="AFN82913.1"/>
    <property type="molecule type" value="Genomic_DNA"/>
</dbReference>
<gene>
    <name evidence="2" type="ordered locus">EROM_041490</name>
</gene>
<dbReference type="VEuPathDB" id="MicrosporidiaDB:EROM_041490"/>
<dbReference type="OrthoDB" id="2190070at2759"/>
<dbReference type="KEGG" id="ero:EROM_041490"/>
<keyword evidence="3" id="KW-1185">Reference proteome</keyword>
<reference evidence="2 3" key="1">
    <citation type="journal article" date="2012" name="Proc. Natl. Acad. Sci. U.S.A.">
        <title>Gain and loss of multiple functionally related, horizontally transferred genes in the reduced genomes of two microsporidian parasites.</title>
        <authorList>
            <person name="Pombert J.-F."/>
            <person name="Selman M."/>
            <person name="Burki F."/>
            <person name="Bardell F.T."/>
            <person name="Farinelli L."/>
            <person name="Solter L.F."/>
            <person name="Whitman D.W."/>
            <person name="Weiss L.M."/>
            <person name="Corradi N."/>
            <person name="Keeling P.J."/>
        </authorList>
    </citation>
    <scope>NUCLEOTIDE SEQUENCE [LARGE SCALE GENOMIC DNA]</scope>
    <source>
        <strain evidence="2 3">SJ-2008</strain>
    </source>
</reference>